<reference evidence="1" key="1">
    <citation type="submission" date="2022-04" db="EMBL/GenBank/DDBJ databases">
        <title>Jade perch genome.</title>
        <authorList>
            <person name="Chao B."/>
        </authorList>
    </citation>
    <scope>NUCLEOTIDE SEQUENCE</scope>
    <source>
        <strain evidence="1">CB-2022</strain>
    </source>
</reference>
<protein>
    <submittedName>
        <fullName evidence="1">Uncharacterized protein</fullName>
    </submittedName>
</protein>
<organism evidence="1 2">
    <name type="scientific">Scortum barcoo</name>
    <name type="common">barcoo grunter</name>
    <dbReference type="NCBI Taxonomy" id="214431"/>
    <lineage>
        <taxon>Eukaryota</taxon>
        <taxon>Metazoa</taxon>
        <taxon>Chordata</taxon>
        <taxon>Craniata</taxon>
        <taxon>Vertebrata</taxon>
        <taxon>Euteleostomi</taxon>
        <taxon>Actinopterygii</taxon>
        <taxon>Neopterygii</taxon>
        <taxon>Teleostei</taxon>
        <taxon>Neoteleostei</taxon>
        <taxon>Acanthomorphata</taxon>
        <taxon>Eupercaria</taxon>
        <taxon>Centrarchiformes</taxon>
        <taxon>Terapontoidei</taxon>
        <taxon>Terapontidae</taxon>
        <taxon>Scortum</taxon>
    </lineage>
</organism>
<proteinExistence type="predicted"/>
<gene>
    <name evidence="1" type="ORF">L3Q82_018220</name>
</gene>
<dbReference type="EMBL" id="CM041551">
    <property type="protein sequence ID" value="KAI3355376.1"/>
    <property type="molecule type" value="Genomic_DNA"/>
</dbReference>
<keyword evidence="2" id="KW-1185">Reference proteome</keyword>
<sequence length="55" mass="6348">MEQKCRMLDGLRELTRKAHPDRHPIPRVQDIMDNLGGNTIFSLLDQGKAYHQGFV</sequence>
<feature type="non-terminal residue" evidence="1">
    <location>
        <position position="55"/>
    </location>
</feature>
<accession>A0ACB8VID4</accession>
<dbReference type="Proteomes" id="UP000831701">
    <property type="component" value="Chromosome 21"/>
</dbReference>
<comment type="caution">
    <text evidence="1">The sequence shown here is derived from an EMBL/GenBank/DDBJ whole genome shotgun (WGS) entry which is preliminary data.</text>
</comment>
<name>A0ACB8VID4_9TELE</name>
<evidence type="ECO:0000313" key="2">
    <source>
        <dbReference type="Proteomes" id="UP000831701"/>
    </source>
</evidence>
<evidence type="ECO:0000313" key="1">
    <source>
        <dbReference type="EMBL" id="KAI3355376.1"/>
    </source>
</evidence>